<sequence>MMKFIINLENELESKILLLNLEQDRPLKRAEAAILEINIALKKLKSFVLRYRFTSESEEIDFFKNRKPLVLSKLIYYNDIFRIETRKPSGGEKMIRKYYQTELSKLKGFFEENVDFYGYYRTNSTYLDHKYFIRKKLDIRLSLDSFVFETDSRFSTSHDYKVAKIMANDLLEVYLNDELIKLNRQSEEHYSILTPKTKLVWSDNKTALIEIIYALHYKGSFNNGNADIKEISAYFEAIFSIELGDVYRTYLEIKNRSARTKFLTGLEELLNRKMEDRDA</sequence>
<dbReference type="RefSeq" id="WP_282904801.1">
    <property type="nucleotide sequence ID" value="NZ_CP124855.1"/>
</dbReference>
<accession>A0ABY8REL7</accession>
<dbReference type="Pfam" id="PF09357">
    <property type="entry name" value="RteC"/>
    <property type="match status" value="1"/>
</dbReference>
<dbReference type="Proteomes" id="UP001241656">
    <property type="component" value="Chromosome"/>
</dbReference>
<name>A0ABY8REL7_9FLAO</name>
<evidence type="ECO:0000313" key="2">
    <source>
        <dbReference type="Proteomes" id="UP001241656"/>
    </source>
</evidence>
<dbReference type="InterPro" id="IPR018534">
    <property type="entry name" value="Tet_reg_excision_RteC"/>
</dbReference>
<evidence type="ECO:0000313" key="1">
    <source>
        <dbReference type="EMBL" id="WHF51459.1"/>
    </source>
</evidence>
<protein>
    <submittedName>
        <fullName evidence="1">RteC domain-containing protein</fullName>
    </submittedName>
</protein>
<keyword evidence="2" id="KW-1185">Reference proteome</keyword>
<dbReference type="EMBL" id="CP124855">
    <property type="protein sequence ID" value="WHF51459.1"/>
    <property type="molecule type" value="Genomic_DNA"/>
</dbReference>
<proteinExistence type="predicted"/>
<gene>
    <name evidence="1" type="ORF">QGN23_13685</name>
</gene>
<reference evidence="1 2" key="1">
    <citation type="submission" date="2023-05" db="EMBL/GenBank/DDBJ databases">
        <title>Genomic insight into Chryseobacterium sp. wdc7 isolated forest soil (Gotjawal).</title>
        <authorList>
            <person name="Park S.-J."/>
        </authorList>
    </citation>
    <scope>NUCLEOTIDE SEQUENCE [LARGE SCALE GENOMIC DNA]</scope>
    <source>
        <strain evidence="2">wdc7</strain>
    </source>
</reference>
<organism evidence="1 2">
    <name type="scientific">Chryseobacterium gotjawalense</name>
    <dbReference type="NCBI Taxonomy" id="3042315"/>
    <lineage>
        <taxon>Bacteria</taxon>
        <taxon>Pseudomonadati</taxon>
        <taxon>Bacteroidota</taxon>
        <taxon>Flavobacteriia</taxon>
        <taxon>Flavobacteriales</taxon>
        <taxon>Weeksellaceae</taxon>
        <taxon>Chryseobacterium group</taxon>
        <taxon>Chryseobacterium</taxon>
    </lineage>
</organism>